<feature type="chain" id="PRO_5039632411" evidence="6">
    <location>
        <begin position="21"/>
        <end position="549"/>
    </location>
</feature>
<organism evidence="8 9">
    <name type="scientific">Listeria weihenstephanensis</name>
    <dbReference type="NCBI Taxonomy" id="1006155"/>
    <lineage>
        <taxon>Bacteria</taxon>
        <taxon>Bacillati</taxon>
        <taxon>Bacillota</taxon>
        <taxon>Bacilli</taxon>
        <taxon>Bacillales</taxon>
        <taxon>Listeriaceae</taxon>
        <taxon>Listeria</taxon>
    </lineage>
</organism>
<evidence type="ECO:0000256" key="4">
    <source>
        <dbReference type="ARBA" id="ARBA00022729"/>
    </source>
</evidence>
<dbReference type="GO" id="GO:0030288">
    <property type="term" value="C:outer membrane-bounded periplasmic space"/>
    <property type="evidence" value="ECO:0007669"/>
    <property type="project" value="UniProtKB-ARBA"/>
</dbReference>
<dbReference type="PANTHER" id="PTHR30290">
    <property type="entry name" value="PERIPLASMIC BINDING COMPONENT OF ABC TRANSPORTER"/>
    <property type="match status" value="1"/>
</dbReference>
<name>A0A1S7FTB3_9LIST</name>
<evidence type="ECO:0000259" key="7">
    <source>
        <dbReference type="Pfam" id="PF00496"/>
    </source>
</evidence>
<protein>
    <submittedName>
        <fullName evidence="8">Peptide ABC transporter substrate-binding protein</fullName>
    </submittedName>
</protein>
<dbReference type="GO" id="GO:0015833">
    <property type="term" value="P:peptide transport"/>
    <property type="evidence" value="ECO:0007669"/>
    <property type="project" value="UniProtKB-KW"/>
</dbReference>
<evidence type="ECO:0000313" key="8">
    <source>
        <dbReference type="EMBL" id="AQY50674.1"/>
    </source>
</evidence>
<dbReference type="Gene3D" id="3.90.76.10">
    <property type="entry name" value="Dipeptide-binding Protein, Domain 1"/>
    <property type="match status" value="1"/>
</dbReference>
<evidence type="ECO:0000256" key="6">
    <source>
        <dbReference type="SAM" id="SignalP"/>
    </source>
</evidence>
<dbReference type="Pfam" id="PF00496">
    <property type="entry name" value="SBP_bac_5"/>
    <property type="match status" value="1"/>
</dbReference>
<dbReference type="Proteomes" id="UP000223060">
    <property type="component" value="Chromosome"/>
</dbReference>
<dbReference type="PANTHER" id="PTHR30290:SF10">
    <property type="entry name" value="PERIPLASMIC OLIGOPEPTIDE-BINDING PROTEIN-RELATED"/>
    <property type="match status" value="1"/>
</dbReference>
<proteinExistence type="inferred from homology"/>
<dbReference type="EMBL" id="CP011102">
    <property type="protein sequence ID" value="AQY50674.1"/>
    <property type="molecule type" value="Genomic_DNA"/>
</dbReference>
<evidence type="ECO:0000256" key="3">
    <source>
        <dbReference type="ARBA" id="ARBA00022448"/>
    </source>
</evidence>
<sequence>MKKRYTLSAIWMLSVLILSACGGGKDTTSQASNEQVLRVIESTEIPLMDTTLATDGVSFTAMNQVFEGLYTLDENDQIIPAAAEAMPEISEDQKTYTIKIRDSAKWSDGSNLTAADFIYAWQKVVDPKSGAQYSFLYRDVVQNASDIIDGKKDPKELGIKALDDKTIQVNLTQVVPYFNSLLTFGPFYPQKESYVNKEGKDFAKDSDHLLYNGPFTMADWSGTSKSWSFVKNDTYWDKKNVKLDKIDVQVAKEPGAAVNLYNTGKVDRAPLTGDYASQYKTNKEFVAEPDSYVYWLKFNQKRDGKTTDVANVELRKAIAQAINKEALADTVIANGATAINGEIPKGFAQNPQTGKDFREDSGDHLTYDVAEAKEHFAKAKQQLGKKELTLELVGDDQEFAKKTLEFIQSELETNLDGLKITLKTVPYKNRLALDQAQDYTIQLSRWAPAYKDPMTYIASWQTDNNYNNMSYTSPAYDKLTTDITTTLATNPEARWQAMLQTEKVLLDEDAAIAPLYQNATAVLEKPYVKGVVKHLFGAPYSFKGAYIEK</sequence>
<dbReference type="AlphaFoldDB" id="A0A1S7FTB3"/>
<dbReference type="PIRSF" id="PIRSF002741">
    <property type="entry name" value="MppA"/>
    <property type="match status" value="1"/>
</dbReference>
<dbReference type="InterPro" id="IPR000914">
    <property type="entry name" value="SBP_5_dom"/>
</dbReference>
<dbReference type="PROSITE" id="PS51257">
    <property type="entry name" value="PROKAR_LIPOPROTEIN"/>
    <property type="match status" value="1"/>
</dbReference>
<dbReference type="FunFam" id="3.90.76.10:FF:000001">
    <property type="entry name" value="Oligopeptide ABC transporter substrate-binding protein"/>
    <property type="match status" value="1"/>
</dbReference>
<feature type="signal peptide" evidence="6">
    <location>
        <begin position="1"/>
        <end position="20"/>
    </location>
</feature>
<accession>A0A1S7FTB3</accession>
<comment type="subcellular location">
    <subcellularLocation>
        <location evidence="1">Cell envelope</location>
    </subcellularLocation>
</comment>
<dbReference type="Gene3D" id="3.10.105.10">
    <property type="entry name" value="Dipeptide-binding Protein, Domain 3"/>
    <property type="match status" value="1"/>
</dbReference>
<keyword evidence="3" id="KW-0813">Transport</keyword>
<keyword evidence="4 6" id="KW-0732">Signal</keyword>
<dbReference type="KEGG" id="lwi:UE46_06270"/>
<keyword evidence="5" id="KW-0571">Peptide transport</keyword>
<dbReference type="Gene3D" id="3.40.190.10">
    <property type="entry name" value="Periplasmic binding protein-like II"/>
    <property type="match status" value="1"/>
</dbReference>
<dbReference type="GO" id="GO:0043190">
    <property type="term" value="C:ATP-binding cassette (ABC) transporter complex"/>
    <property type="evidence" value="ECO:0007669"/>
    <property type="project" value="InterPro"/>
</dbReference>
<evidence type="ECO:0000313" key="9">
    <source>
        <dbReference type="Proteomes" id="UP000223060"/>
    </source>
</evidence>
<dbReference type="CDD" id="cd08504">
    <property type="entry name" value="PBP2_OppA"/>
    <property type="match status" value="1"/>
</dbReference>
<evidence type="ECO:0000256" key="2">
    <source>
        <dbReference type="ARBA" id="ARBA00005695"/>
    </source>
</evidence>
<keyword evidence="5" id="KW-0653">Protein transport</keyword>
<evidence type="ECO:0000256" key="1">
    <source>
        <dbReference type="ARBA" id="ARBA00004196"/>
    </source>
</evidence>
<dbReference type="InterPro" id="IPR039424">
    <property type="entry name" value="SBP_5"/>
</dbReference>
<dbReference type="InterPro" id="IPR030678">
    <property type="entry name" value="Peptide/Ni-bd"/>
</dbReference>
<comment type="similarity">
    <text evidence="2">Belongs to the bacterial solute-binding protein 5 family.</text>
</comment>
<dbReference type="RefSeq" id="WP_036062597.1">
    <property type="nucleotide sequence ID" value="NZ_CP011102.1"/>
</dbReference>
<dbReference type="SUPFAM" id="SSF53850">
    <property type="entry name" value="Periplasmic binding protein-like II"/>
    <property type="match status" value="1"/>
</dbReference>
<reference evidence="9" key="1">
    <citation type="submission" date="2015-03" db="EMBL/GenBank/DDBJ databases">
        <authorList>
            <person name="Ferrari E."/>
            <person name="Walter M.C."/>
            <person name="Huptas C."/>
            <person name="Scherer S."/>
            <person name="Mueller-Herbst S."/>
        </authorList>
    </citation>
    <scope>NUCLEOTIDE SEQUENCE [LARGE SCALE GENOMIC DNA]</scope>
    <source>
        <strain evidence="9">LWP01</strain>
    </source>
</reference>
<keyword evidence="9" id="KW-1185">Reference proteome</keyword>
<feature type="domain" description="Solute-binding protein family 5" evidence="7">
    <location>
        <begin position="78"/>
        <end position="467"/>
    </location>
</feature>
<gene>
    <name evidence="8" type="ORF">UE46_06270</name>
</gene>
<dbReference type="FunFam" id="3.10.105.10:FF:000001">
    <property type="entry name" value="Oligopeptide ABC transporter, oligopeptide-binding protein"/>
    <property type="match status" value="1"/>
</dbReference>
<evidence type="ECO:0000256" key="5">
    <source>
        <dbReference type="ARBA" id="ARBA00022856"/>
    </source>
</evidence>
<dbReference type="GO" id="GO:1904680">
    <property type="term" value="F:peptide transmembrane transporter activity"/>
    <property type="evidence" value="ECO:0007669"/>
    <property type="project" value="TreeGrafter"/>
</dbReference>